<evidence type="ECO:0000256" key="2">
    <source>
        <dbReference type="ARBA" id="ARBA00010735"/>
    </source>
</evidence>
<evidence type="ECO:0000256" key="5">
    <source>
        <dbReference type="ARBA" id="ARBA00022692"/>
    </source>
</evidence>
<dbReference type="STRING" id="155974.SAMN04487818_106209"/>
<keyword evidence="3" id="KW-0813">Transport</keyword>
<evidence type="ECO:0000256" key="6">
    <source>
        <dbReference type="ARBA" id="ARBA00022989"/>
    </source>
</evidence>
<feature type="transmembrane region" description="Helical" evidence="9">
    <location>
        <begin position="58"/>
        <end position="80"/>
    </location>
</feature>
<evidence type="ECO:0000256" key="4">
    <source>
        <dbReference type="ARBA" id="ARBA00022475"/>
    </source>
</evidence>
<feature type="compositionally biased region" description="Low complexity" evidence="8">
    <location>
        <begin position="225"/>
        <end position="241"/>
    </location>
</feature>
<organism evidence="10 11">
    <name type="scientific">Actinokineospora terrae</name>
    <dbReference type="NCBI Taxonomy" id="155974"/>
    <lineage>
        <taxon>Bacteria</taxon>
        <taxon>Bacillati</taxon>
        <taxon>Actinomycetota</taxon>
        <taxon>Actinomycetes</taxon>
        <taxon>Pseudonocardiales</taxon>
        <taxon>Pseudonocardiaceae</taxon>
        <taxon>Actinokineospora</taxon>
    </lineage>
</organism>
<dbReference type="Proteomes" id="UP000199051">
    <property type="component" value="Unassembled WGS sequence"/>
</dbReference>
<evidence type="ECO:0000256" key="3">
    <source>
        <dbReference type="ARBA" id="ARBA00022448"/>
    </source>
</evidence>
<dbReference type="RefSeq" id="WP_092778660.1">
    <property type="nucleotide sequence ID" value="NZ_FOGI01000006.1"/>
</dbReference>
<feature type="transmembrane region" description="Helical" evidence="9">
    <location>
        <begin position="128"/>
        <end position="148"/>
    </location>
</feature>
<dbReference type="InterPro" id="IPR011606">
    <property type="entry name" value="Brnchd-chn_aa_trnsp_permease"/>
</dbReference>
<feature type="region of interest" description="Disordered" evidence="8">
    <location>
        <begin position="225"/>
        <end position="257"/>
    </location>
</feature>
<dbReference type="GO" id="GO:0005886">
    <property type="term" value="C:plasma membrane"/>
    <property type="evidence" value="ECO:0007669"/>
    <property type="project" value="UniProtKB-SubCell"/>
</dbReference>
<evidence type="ECO:0000256" key="8">
    <source>
        <dbReference type="SAM" id="MobiDB-lite"/>
    </source>
</evidence>
<dbReference type="AlphaFoldDB" id="A0A1H9TDT3"/>
<protein>
    <submittedName>
        <fullName evidence="10">4-azaleucine resistance probable transporter AzlC</fullName>
    </submittedName>
</protein>
<gene>
    <name evidence="10" type="ORF">SAMN04487818_106209</name>
</gene>
<keyword evidence="11" id="KW-1185">Reference proteome</keyword>
<feature type="transmembrane region" description="Helical" evidence="9">
    <location>
        <begin position="191"/>
        <end position="218"/>
    </location>
</feature>
<comment type="subcellular location">
    <subcellularLocation>
        <location evidence="1">Cell membrane</location>
        <topology evidence="1">Multi-pass membrane protein</topology>
    </subcellularLocation>
</comment>
<feature type="transmembrane region" description="Helical" evidence="9">
    <location>
        <begin position="160"/>
        <end position="179"/>
    </location>
</feature>
<feature type="transmembrane region" description="Helical" evidence="9">
    <location>
        <begin position="12"/>
        <end position="38"/>
    </location>
</feature>
<comment type="similarity">
    <text evidence="2">Belongs to the AzlC family.</text>
</comment>
<dbReference type="EMBL" id="FOGI01000006">
    <property type="protein sequence ID" value="SER95124.1"/>
    <property type="molecule type" value="Genomic_DNA"/>
</dbReference>
<keyword evidence="4" id="KW-1003">Cell membrane</keyword>
<evidence type="ECO:0000256" key="7">
    <source>
        <dbReference type="ARBA" id="ARBA00023136"/>
    </source>
</evidence>
<sequence length="257" mass="25180">MRSIWRTLDPGLWRGVLAIAVAAAVNGASFGAIAVAAGNPLWVPVAMSVLVFAGGSQYMAVGVVASGGSPIAAVIGGLVLNARHLPFGLAIGDVVGKSLPARLVGSHLLVDESVAFAMAQKDPERAKAAYWACGGSLFVAWNLGVFGGSLAGSLVSDPNALGLDAVFPAVMLALVLPALKEAGKLRPALLGAAIALAATPFLPPGVPVLLALAGLLAVPRHNGTGAAGTTETAGAAETARTGGTGGTAEAGPKGATA</sequence>
<name>A0A1H9TDT3_9PSEU</name>
<keyword evidence="5 9" id="KW-0812">Transmembrane</keyword>
<keyword evidence="7 9" id="KW-0472">Membrane</keyword>
<accession>A0A1H9TDT3</accession>
<evidence type="ECO:0000256" key="9">
    <source>
        <dbReference type="SAM" id="Phobius"/>
    </source>
</evidence>
<evidence type="ECO:0000313" key="10">
    <source>
        <dbReference type="EMBL" id="SER95124.1"/>
    </source>
</evidence>
<dbReference type="Pfam" id="PF03591">
    <property type="entry name" value="AzlC"/>
    <property type="match status" value="1"/>
</dbReference>
<reference evidence="11" key="1">
    <citation type="submission" date="2016-10" db="EMBL/GenBank/DDBJ databases">
        <authorList>
            <person name="Varghese N."/>
            <person name="Submissions S."/>
        </authorList>
    </citation>
    <scope>NUCLEOTIDE SEQUENCE [LARGE SCALE GENOMIC DNA]</scope>
    <source>
        <strain evidence="11">DSM 44260</strain>
    </source>
</reference>
<dbReference type="GO" id="GO:1903785">
    <property type="term" value="P:L-valine transmembrane transport"/>
    <property type="evidence" value="ECO:0007669"/>
    <property type="project" value="TreeGrafter"/>
</dbReference>
<proteinExistence type="inferred from homology"/>
<dbReference type="PANTHER" id="PTHR34979:SF1">
    <property type="entry name" value="INNER MEMBRANE PROTEIN YGAZ"/>
    <property type="match status" value="1"/>
</dbReference>
<evidence type="ECO:0000256" key="1">
    <source>
        <dbReference type="ARBA" id="ARBA00004651"/>
    </source>
</evidence>
<dbReference type="PANTHER" id="PTHR34979">
    <property type="entry name" value="INNER MEMBRANE PROTEIN YGAZ"/>
    <property type="match status" value="1"/>
</dbReference>
<evidence type="ECO:0000313" key="11">
    <source>
        <dbReference type="Proteomes" id="UP000199051"/>
    </source>
</evidence>
<keyword evidence="6 9" id="KW-1133">Transmembrane helix</keyword>